<sequence>MSTIFAQKTPFFHIKHAPYSKKRSQQMKKKLKKYEAKLSENEQLKIVRGILTNKLLKSPIYYNPATFGKPNKDEHMAERLYWVLDFDQDKTVDLVLIFNTYFGPTPGYYFYFNHKGKFEYVYDNAGQFVLIRHKRKQTFLQHAIFIIDEQETQISQTFVYNHTAQSYVASPKLYYASQSKLPKKIALKPSLVTLTKVSQARYSPQVDDTPAKKIKEGEYNQYKATKTLWGNVVAKYAKGAKGYVLATQSGWAFVAFLPDSKLIKTSLRHGMDEGYDQKNNQTTPPKISPYICGWIPQNSFR</sequence>
<dbReference type="Proteomes" id="UP000004095">
    <property type="component" value="Unassembled WGS sequence"/>
</dbReference>
<dbReference type="EMBL" id="AAWS01000027">
    <property type="protein sequence ID" value="EAY26994.1"/>
    <property type="molecule type" value="Genomic_DNA"/>
</dbReference>
<accession>A1ZRA4</accession>
<reference evidence="1 2" key="1">
    <citation type="submission" date="2007-01" db="EMBL/GenBank/DDBJ databases">
        <authorList>
            <person name="Haygood M."/>
            <person name="Podell S."/>
            <person name="Anderson C."/>
            <person name="Hopkinson B."/>
            <person name="Roe K."/>
            <person name="Barbeau K."/>
            <person name="Gaasterland T."/>
            <person name="Ferriera S."/>
            <person name="Johnson J."/>
            <person name="Kravitz S."/>
            <person name="Beeson K."/>
            <person name="Sutton G."/>
            <person name="Rogers Y.-H."/>
            <person name="Friedman R."/>
            <person name="Frazier M."/>
            <person name="Venter J.C."/>
        </authorList>
    </citation>
    <scope>NUCLEOTIDE SEQUENCE [LARGE SCALE GENOMIC DNA]</scope>
    <source>
        <strain evidence="1 2">ATCC 23134</strain>
    </source>
</reference>
<protein>
    <submittedName>
        <fullName evidence="1">Uncharacterized protein</fullName>
    </submittedName>
</protein>
<gene>
    <name evidence="1" type="ORF">M23134_04674</name>
</gene>
<proteinExistence type="predicted"/>
<keyword evidence="2" id="KW-1185">Reference proteome</keyword>
<organism evidence="1 2">
    <name type="scientific">Microscilla marina ATCC 23134</name>
    <dbReference type="NCBI Taxonomy" id="313606"/>
    <lineage>
        <taxon>Bacteria</taxon>
        <taxon>Pseudomonadati</taxon>
        <taxon>Bacteroidota</taxon>
        <taxon>Cytophagia</taxon>
        <taxon>Cytophagales</taxon>
        <taxon>Microscillaceae</taxon>
        <taxon>Microscilla</taxon>
    </lineage>
</organism>
<comment type="caution">
    <text evidence="1">The sequence shown here is derived from an EMBL/GenBank/DDBJ whole genome shotgun (WGS) entry which is preliminary data.</text>
</comment>
<evidence type="ECO:0000313" key="2">
    <source>
        <dbReference type="Proteomes" id="UP000004095"/>
    </source>
</evidence>
<name>A1ZRA4_MICM2</name>
<evidence type="ECO:0000313" key="1">
    <source>
        <dbReference type="EMBL" id="EAY26994.1"/>
    </source>
</evidence>
<dbReference type="AlphaFoldDB" id="A1ZRA4"/>